<dbReference type="Proteomes" id="UP000288215">
    <property type="component" value="Unassembled WGS sequence"/>
</dbReference>
<evidence type="ECO:0000313" key="2">
    <source>
        <dbReference type="EMBL" id="RWX72961.1"/>
    </source>
</evidence>
<gene>
    <name evidence="2" type="ORF">Metus_0935</name>
</gene>
<organism evidence="2 3">
    <name type="scientific">Methanosuratincola subterraneus</name>
    <dbReference type="NCBI Taxonomy" id="2593994"/>
    <lineage>
        <taxon>Archaea</taxon>
        <taxon>Thermoproteota</taxon>
        <taxon>Methanosuratincolia</taxon>
        <taxon>Candidatus Methanomethylicales</taxon>
        <taxon>Candidatus Methanomethylicaceae</taxon>
        <taxon>Candidatus Methanosuratincola (ex Vanwonterghem et al. 2016)</taxon>
    </lineage>
</organism>
<accession>A0A3S3RM97</accession>
<keyword evidence="1" id="KW-0472">Membrane</keyword>
<evidence type="ECO:0000256" key="1">
    <source>
        <dbReference type="SAM" id="Phobius"/>
    </source>
</evidence>
<protein>
    <submittedName>
        <fullName evidence="2">Uncharacterized protein</fullName>
    </submittedName>
</protein>
<evidence type="ECO:0000313" key="3">
    <source>
        <dbReference type="Proteomes" id="UP000288215"/>
    </source>
</evidence>
<name>A0A3S3RM97_METS7</name>
<comment type="caution">
    <text evidence="2">The sequence shown here is derived from an EMBL/GenBank/DDBJ whole genome shotgun (WGS) entry which is preliminary data.</text>
</comment>
<keyword evidence="1" id="KW-1133">Transmembrane helix</keyword>
<reference evidence="2 3" key="1">
    <citation type="submission" date="2018-12" db="EMBL/GenBank/DDBJ databases">
        <title>The complete genome of the methanogenic archaea of the candidate phylum Verstraetearchaeota, obtained from the metagenome of underground thermal water.</title>
        <authorList>
            <person name="Kadnikov V.V."/>
            <person name="Mardanov A.V."/>
            <person name="Beletsky A.V."/>
            <person name="Karnachuk O.V."/>
            <person name="Ravin N.V."/>
        </authorList>
    </citation>
    <scope>NUCLEOTIDE SEQUENCE [LARGE SCALE GENOMIC DNA]</scope>
    <source>
        <strain evidence="2">Ch88</strain>
    </source>
</reference>
<feature type="transmembrane region" description="Helical" evidence="1">
    <location>
        <begin position="12"/>
        <end position="30"/>
    </location>
</feature>
<feature type="transmembrane region" description="Helical" evidence="1">
    <location>
        <begin position="126"/>
        <end position="149"/>
    </location>
</feature>
<dbReference type="EMBL" id="RXGA01000003">
    <property type="protein sequence ID" value="RWX72961.1"/>
    <property type="molecule type" value="Genomic_DNA"/>
</dbReference>
<feature type="transmembrane region" description="Helical" evidence="1">
    <location>
        <begin position="98"/>
        <end position="114"/>
    </location>
</feature>
<feature type="transmembrane region" description="Helical" evidence="1">
    <location>
        <begin position="65"/>
        <end position="86"/>
    </location>
</feature>
<dbReference type="AlphaFoldDB" id="A0A3S3RM97"/>
<sequence length="158" mass="17400">MGASRGNRDFLGLVSFGTFLVAVGSLFPFIPNLVDRLREFITDFELLEISQGIYLPVVRGPHPEVYSFLLWLGIAMAVTNAIILVARFTIRDSVRRRADTLSGIIFWTGIAILADQLSRQNLEFQAVYSYLIIIAGISILSSGIGLLLAKRASRSHSG</sequence>
<keyword evidence="1" id="KW-0812">Transmembrane</keyword>
<proteinExistence type="predicted"/>